<organism evidence="2 5">
    <name type="scientific">Adineta ricciae</name>
    <name type="common">Rotifer</name>
    <dbReference type="NCBI Taxonomy" id="249248"/>
    <lineage>
        <taxon>Eukaryota</taxon>
        <taxon>Metazoa</taxon>
        <taxon>Spiralia</taxon>
        <taxon>Gnathifera</taxon>
        <taxon>Rotifera</taxon>
        <taxon>Eurotatoria</taxon>
        <taxon>Bdelloidea</taxon>
        <taxon>Adinetida</taxon>
        <taxon>Adinetidae</taxon>
        <taxon>Adineta</taxon>
    </lineage>
</organism>
<dbReference type="Proteomes" id="UP000663852">
    <property type="component" value="Unassembled WGS sequence"/>
</dbReference>
<protein>
    <submittedName>
        <fullName evidence="2">Uncharacterized protein</fullName>
    </submittedName>
</protein>
<feature type="signal peptide" evidence="1">
    <location>
        <begin position="1"/>
        <end position="18"/>
    </location>
</feature>
<proteinExistence type="predicted"/>
<dbReference type="SUPFAM" id="SSF57302">
    <property type="entry name" value="Snake toxin-like"/>
    <property type="match status" value="1"/>
</dbReference>
<dbReference type="OrthoDB" id="10008177at2759"/>
<dbReference type="InterPro" id="IPR045860">
    <property type="entry name" value="Snake_toxin-like_sf"/>
</dbReference>
<evidence type="ECO:0000256" key="1">
    <source>
        <dbReference type="SAM" id="SignalP"/>
    </source>
</evidence>
<keyword evidence="4" id="KW-1185">Reference proteome</keyword>
<evidence type="ECO:0000313" key="2">
    <source>
        <dbReference type="EMBL" id="CAF0898345.1"/>
    </source>
</evidence>
<comment type="caution">
    <text evidence="2">The sequence shown here is derived from an EMBL/GenBank/DDBJ whole genome shotgun (WGS) entry which is preliminary data.</text>
</comment>
<accession>A0A813ZHD3</accession>
<dbReference type="Gene3D" id="2.10.60.10">
    <property type="entry name" value="CD59"/>
    <property type="match status" value="1"/>
</dbReference>
<evidence type="ECO:0000313" key="5">
    <source>
        <dbReference type="Proteomes" id="UP000663852"/>
    </source>
</evidence>
<gene>
    <name evidence="2" type="ORF">EDS130_LOCUS9653</name>
    <name evidence="3" type="ORF">XAT740_LOCUS42570</name>
</gene>
<sequence>MLMKGSLVFLCTILLLSCMEFECRQIRCFSCSDCANSTLAVNDNFITTTRDTDRCMKTTILTSKSGQRQQMISRGASSNCAQYTSEYITIQCCSTDFCNA</sequence>
<reference evidence="2" key="1">
    <citation type="submission" date="2021-02" db="EMBL/GenBank/DDBJ databases">
        <authorList>
            <person name="Nowell W R."/>
        </authorList>
    </citation>
    <scope>NUCLEOTIDE SEQUENCE</scope>
</reference>
<name>A0A813ZHD3_ADIRI</name>
<dbReference type="PROSITE" id="PS51257">
    <property type="entry name" value="PROKAR_LIPOPROTEIN"/>
    <property type="match status" value="1"/>
</dbReference>
<keyword evidence="1" id="KW-0732">Signal</keyword>
<dbReference type="AlphaFoldDB" id="A0A813ZHD3"/>
<evidence type="ECO:0000313" key="3">
    <source>
        <dbReference type="EMBL" id="CAF1546682.1"/>
    </source>
</evidence>
<evidence type="ECO:0000313" key="4">
    <source>
        <dbReference type="Proteomes" id="UP000663828"/>
    </source>
</evidence>
<dbReference type="EMBL" id="CAJNOJ010000032">
    <property type="protein sequence ID" value="CAF0898345.1"/>
    <property type="molecule type" value="Genomic_DNA"/>
</dbReference>
<feature type="chain" id="PRO_5036223672" evidence="1">
    <location>
        <begin position="19"/>
        <end position="100"/>
    </location>
</feature>
<dbReference type="Proteomes" id="UP000663828">
    <property type="component" value="Unassembled WGS sequence"/>
</dbReference>
<dbReference type="EMBL" id="CAJNOR010005123">
    <property type="protein sequence ID" value="CAF1546682.1"/>
    <property type="molecule type" value="Genomic_DNA"/>
</dbReference>